<protein>
    <submittedName>
        <fullName evidence="6">TetR family transcriptional regulator</fullName>
    </submittedName>
</protein>
<dbReference type="PANTHER" id="PTHR47506:SF1">
    <property type="entry name" value="HTH-TYPE TRANSCRIPTIONAL REGULATOR YJDC"/>
    <property type="match status" value="1"/>
</dbReference>
<evidence type="ECO:0000256" key="1">
    <source>
        <dbReference type="ARBA" id="ARBA00023015"/>
    </source>
</evidence>
<dbReference type="RefSeq" id="WP_066601933.1">
    <property type="nucleotide sequence ID" value="NZ_CP014230.1"/>
</dbReference>
<dbReference type="PANTHER" id="PTHR47506">
    <property type="entry name" value="TRANSCRIPTIONAL REGULATORY PROTEIN"/>
    <property type="match status" value="1"/>
</dbReference>
<dbReference type="Gene3D" id="1.10.357.10">
    <property type="entry name" value="Tetracycline Repressor, domain 2"/>
    <property type="match status" value="1"/>
</dbReference>
<dbReference type="InterPro" id="IPR009057">
    <property type="entry name" value="Homeodomain-like_sf"/>
</dbReference>
<evidence type="ECO:0000256" key="3">
    <source>
        <dbReference type="ARBA" id="ARBA00023163"/>
    </source>
</evidence>
<evidence type="ECO:0000313" key="6">
    <source>
        <dbReference type="EMBL" id="AMD91787.1"/>
    </source>
</evidence>
<dbReference type="PROSITE" id="PS50977">
    <property type="entry name" value="HTH_TETR_2"/>
    <property type="match status" value="1"/>
</dbReference>
<feature type="DNA-binding region" description="H-T-H motif" evidence="4">
    <location>
        <begin position="28"/>
        <end position="47"/>
    </location>
</feature>
<dbReference type="KEGG" id="doa:AXF15_00735"/>
<reference evidence="7" key="1">
    <citation type="submission" date="2016-02" db="EMBL/GenBank/DDBJ databases">
        <authorList>
            <person name="Holder M.E."/>
            <person name="Ajami N.J."/>
            <person name="Petrosino J.F."/>
        </authorList>
    </citation>
    <scope>NUCLEOTIDE SEQUENCE [LARGE SCALE GENOMIC DNA]</scope>
    <source>
        <strain evidence="7">DSM 12838</strain>
    </source>
</reference>
<dbReference type="Proteomes" id="UP000063964">
    <property type="component" value="Chromosome"/>
</dbReference>
<keyword evidence="3" id="KW-0804">Transcription</keyword>
<proteinExistence type="predicted"/>
<evidence type="ECO:0000313" key="7">
    <source>
        <dbReference type="Proteomes" id="UP000063964"/>
    </source>
</evidence>
<dbReference type="Gene3D" id="1.10.10.60">
    <property type="entry name" value="Homeodomain-like"/>
    <property type="match status" value="1"/>
</dbReference>
<sequence length="194" mass="21567">MAPGPTKKDLLLKSAKVLFSEHGYSETTFKKISERAGVALGLLTHHFGSKEKLFLAAGLDVVRELVDCLRDNLRDDHSGLEGVRIFASTYFDFARDPDRAFMVLVRCSPFSDLKTTEDKEVMFRNFSELYDILTGSIRRGVADGSIRPCDPQKMSVVVFCNLVGAIRHGLLTPYGDETLFGDVVDFIVAGLRND</sequence>
<dbReference type="AlphaFoldDB" id="A0A0X8JN12"/>
<dbReference type="SUPFAM" id="SSF48498">
    <property type="entry name" value="Tetracyclin repressor-like, C-terminal domain"/>
    <property type="match status" value="1"/>
</dbReference>
<dbReference type="InterPro" id="IPR001647">
    <property type="entry name" value="HTH_TetR"/>
</dbReference>
<keyword evidence="2 4" id="KW-0238">DNA-binding</keyword>
<dbReference type="EMBL" id="CP014230">
    <property type="protein sequence ID" value="AMD91787.1"/>
    <property type="molecule type" value="Genomic_DNA"/>
</dbReference>
<keyword evidence="1" id="KW-0805">Transcription regulation</keyword>
<dbReference type="Pfam" id="PF00440">
    <property type="entry name" value="TetR_N"/>
    <property type="match status" value="1"/>
</dbReference>
<dbReference type="OrthoDB" id="5511609at2"/>
<dbReference type="PRINTS" id="PR00455">
    <property type="entry name" value="HTHTETR"/>
</dbReference>
<dbReference type="InterPro" id="IPR036271">
    <property type="entry name" value="Tet_transcr_reg_TetR-rel_C_sf"/>
</dbReference>
<accession>A0A0X8JN12</accession>
<dbReference type="GO" id="GO:0003677">
    <property type="term" value="F:DNA binding"/>
    <property type="evidence" value="ECO:0007669"/>
    <property type="project" value="UniProtKB-UniRule"/>
</dbReference>
<dbReference type="SUPFAM" id="SSF46689">
    <property type="entry name" value="Homeodomain-like"/>
    <property type="match status" value="1"/>
</dbReference>
<evidence type="ECO:0000259" key="5">
    <source>
        <dbReference type="PROSITE" id="PS50977"/>
    </source>
</evidence>
<gene>
    <name evidence="6" type="ORF">AXF15_00735</name>
</gene>
<evidence type="ECO:0000256" key="4">
    <source>
        <dbReference type="PROSITE-ProRule" id="PRU00335"/>
    </source>
</evidence>
<organism evidence="6 7">
    <name type="scientific">Desulfomicrobium orale DSM 12838</name>
    <dbReference type="NCBI Taxonomy" id="888061"/>
    <lineage>
        <taxon>Bacteria</taxon>
        <taxon>Pseudomonadati</taxon>
        <taxon>Thermodesulfobacteriota</taxon>
        <taxon>Desulfovibrionia</taxon>
        <taxon>Desulfovibrionales</taxon>
        <taxon>Desulfomicrobiaceae</taxon>
        <taxon>Desulfomicrobium</taxon>
    </lineage>
</organism>
<evidence type="ECO:0000256" key="2">
    <source>
        <dbReference type="ARBA" id="ARBA00023125"/>
    </source>
</evidence>
<feature type="domain" description="HTH tetR-type" evidence="5">
    <location>
        <begin position="5"/>
        <end position="65"/>
    </location>
</feature>
<dbReference type="STRING" id="888061.AXF15_00735"/>
<name>A0A0X8JN12_9BACT</name>
<keyword evidence="7" id="KW-1185">Reference proteome</keyword>